<protein>
    <submittedName>
        <fullName evidence="1">Uncharacterized protein</fullName>
    </submittedName>
</protein>
<evidence type="ECO:0000313" key="1">
    <source>
        <dbReference type="EMBL" id="GAI86208.1"/>
    </source>
</evidence>
<organism evidence="1">
    <name type="scientific">marine sediment metagenome</name>
    <dbReference type="NCBI Taxonomy" id="412755"/>
    <lineage>
        <taxon>unclassified sequences</taxon>
        <taxon>metagenomes</taxon>
        <taxon>ecological metagenomes</taxon>
    </lineage>
</organism>
<accession>X1RZY0</accession>
<comment type="caution">
    <text evidence="1">The sequence shown here is derived from an EMBL/GenBank/DDBJ whole genome shotgun (WGS) entry which is preliminary data.</text>
</comment>
<dbReference type="EMBL" id="BARW01011335">
    <property type="protein sequence ID" value="GAI86208.1"/>
    <property type="molecule type" value="Genomic_DNA"/>
</dbReference>
<proteinExistence type="predicted"/>
<sequence length="66" mass="7630">PQEGQLFANFLQEHRGKYDGVILCQKDQSDFQMFLHLFPPCDKVLLWSILLRGVATFLFSKGEAQE</sequence>
<reference evidence="1" key="1">
    <citation type="journal article" date="2014" name="Front. Microbiol.">
        <title>High frequency of phylogenetically diverse reductive dehalogenase-homologous genes in deep subseafloor sedimentary metagenomes.</title>
        <authorList>
            <person name="Kawai M."/>
            <person name="Futagami T."/>
            <person name="Toyoda A."/>
            <person name="Takaki Y."/>
            <person name="Nishi S."/>
            <person name="Hori S."/>
            <person name="Arai W."/>
            <person name="Tsubouchi T."/>
            <person name="Morono Y."/>
            <person name="Uchiyama I."/>
            <person name="Ito T."/>
            <person name="Fujiyama A."/>
            <person name="Inagaki F."/>
            <person name="Takami H."/>
        </authorList>
    </citation>
    <scope>NUCLEOTIDE SEQUENCE</scope>
    <source>
        <strain evidence="1">Expedition CK06-06</strain>
    </source>
</reference>
<dbReference type="AlphaFoldDB" id="X1RZY0"/>
<gene>
    <name evidence="1" type="ORF">S12H4_21903</name>
</gene>
<feature type="non-terminal residue" evidence="1">
    <location>
        <position position="1"/>
    </location>
</feature>
<name>X1RZY0_9ZZZZ</name>